<keyword evidence="2" id="KW-1185">Reference proteome</keyword>
<dbReference type="AlphaFoldDB" id="A0AA49GFX6"/>
<dbReference type="EMBL" id="CP129971">
    <property type="protein sequence ID" value="WKK73745.2"/>
    <property type="molecule type" value="Genomic_DNA"/>
</dbReference>
<evidence type="ECO:0000313" key="2">
    <source>
        <dbReference type="Proteomes" id="UP001230496"/>
    </source>
</evidence>
<reference evidence="1 2" key="1">
    <citation type="submission" date="2023-08" db="EMBL/GenBank/DDBJ databases">
        <title>Comparative genomics and taxonomic characterization of three novel marine species of genus Marivirga.</title>
        <authorList>
            <person name="Muhammad N."/>
            <person name="Kim S.-G."/>
        </authorList>
    </citation>
    <scope>NUCLEOTIDE SEQUENCE [LARGE SCALE GENOMIC DNA]</scope>
    <source>
        <strain evidence="1 2">BDSF4-3</strain>
    </source>
</reference>
<dbReference type="Proteomes" id="UP001230496">
    <property type="component" value="Chromosome"/>
</dbReference>
<gene>
    <name evidence="1" type="ORF">QYS49_17700</name>
</gene>
<dbReference type="KEGG" id="msaa:QYS49_17700"/>
<sequence>MKTYPNILKPVKQYVLIGLIVLITLFGLTLKANAQSALLGNDVDKINNSMVVQLSNYDFDIMIPKVSSDDLNALTDATFNQMVYVTDGAAGYYFYMGAEWEMQNIREVFELIDMNLAIQEPSTESLILIAGGNDTNALLDYNHHIKNIYRDFGFDPKDSQMAINID</sequence>
<name>A0AA49GFX6_9BACT</name>
<evidence type="ECO:0000313" key="1">
    <source>
        <dbReference type="EMBL" id="WKK73745.2"/>
    </source>
</evidence>
<proteinExistence type="predicted"/>
<protein>
    <submittedName>
        <fullName evidence="1">Uncharacterized protein</fullName>
    </submittedName>
</protein>
<organism evidence="1 2">
    <name type="scientific">Marivirga salinarum</name>
    <dbReference type="NCBI Taxonomy" id="3059078"/>
    <lineage>
        <taxon>Bacteria</taxon>
        <taxon>Pseudomonadati</taxon>
        <taxon>Bacteroidota</taxon>
        <taxon>Cytophagia</taxon>
        <taxon>Cytophagales</taxon>
        <taxon>Marivirgaceae</taxon>
        <taxon>Marivirga</taxon>
    </lineage>
</organism>
<accession>A0AA49GFX6</accession>
<dbReference type="RefSeq" id="WP_308348337.1">
    <property type="nucleotide sequence ID" value="NZ_CP129971.1"/>
</dbReference>